<gene>
    <name evidence="1" type="ORF">MEUPH1_LOCUS12557</name>
</gene>
<comment type="caution">
    <text evidence="1">The sequence shown here is derived from an EMBL/GenBank/DDBJ whole genome shotgun (WGS) entry which is preliminary data.</text>
</comment>
<accession>A0AAV0WLJ8</accession>
<sequence length="85" mass="9821">MFFEKCKSIKEGFKSRTYLMTNDDGNLISDPKMIIDKFQTYFENLLNNKSDYETNNTDGSGEPAENQIYVTVEPEVPEPSLEEIK</sequence>
<evidence type="ECO:0000313" key="2">
    <source>
        <dbReference type="Proteomes" id="UP001160148"/>
    </source>
</evidence>
<evidence type="ECO:0000313" key="1">
    <source>
        <dbReference type="EMBL" id="CAI6356869.1"/>
    </source>
</evidence>
<keyword evidence="2" id="KW-1185">Reference proteome</keyword>
<dbReference type="AlphaFoldDB" id="A0AAV0WLJ8"/>
<organism evidence="1 2">
    <name type="scientific">Macrosiphum euphorbiae</name>
    <name type="common">potato aphid</name>
    <dbReference type="NCBI Taxonomy" id="13131"/>
    <lineage>
        <taxon>Eukaryota</taxon>
        <taxon>Metazoa</taxon>
        <taxon>Ecdysozoa</taxon>
        <taxon>Arthropoda</taxon>
        <taxon>Hexapoda</taxon>
        <taxon>Insecta</taxon>
        <taxon>Pterygota</taxon>
        <taxon>Neoptera</taxon>
        <taxon>Paraneoptera</taxon>
        <taxon>Hemiptera</taxon>
        <taxon>Sternorrhyncha</taxon>
        <taxon>Aphidomorpha</taxon>
        <taxon>Aphidoidea</taxon>
        <taxon>Aphididae</taxon>
        <taxon>Macrosiphini</taxon>
        <taxon>Macrosiphum</taxon>
    </lineage>
</organism>
<dbReference type="EMBL" id="CARXXK010000002">
    <property type="protein sequence ID" value="CAI6356869.1"/>
    <property type="molecule type" value="Genomic_DNA"/>
</dbReference>
<name>A0AAV0WLJ8_9HEMI</name>
<dbReference type="Proteomes" id="UP001160148">
    <property type="component" value="Unassembled WGS sequence"/>
</dbReference>
<protein>
    <submittedName>
        <fullName evidence="1">Uncharacterized protein</fullName>
    </submittedName>
</protein>
<reference evidence="1 2" key="1">
    <citation type="submission" date="2023-01" db="EMBL/GenBank/DDBJ databases">
        <authorList>
            <person name="Whitehead M."/>
        </authorList>
    </citation>
    <scope>NUCLEOTIDE SEQUENCE [LARGE SCALE GENOMIC DNA]</scope>
</reference>
<proteinExistence type="predicted"/>